<gene>
    <name evidence="2" type="ORF">FNH06_04720</name>
</gene>
<dbReference type="Proteomes" id="UP000318578">
    <property type="component" value="Unassembled WGS sequence"/>
</dbReference>
<sequence>MPLLTWSWYTAKRLLAEELPRRWAHTRGVAHRAAEVARMLPREDRQILAASAWLHDIGYAENLVDTGFHQLDGARYLVAQGVPRRVCALVAHYAGAVAVAEIRGLSAELEPFEDEGGPVRDALWYCDMTTAPDGTPVSFSERMRELRARRSADDPVIHALDRNEDERAAAVRRTEELLPTATTHV</sequence>
<organism evidence="2 3">
    <name type="scientific">Amycolatopsis acidiphila</name>
    <dbReference type="NCBI Taxonomy" id="715473"/>
    <lineage>
        <taxon>Bacteria</taxon>
        <taxon>Bacillati</taxon>
        <taxon>Actinomycetota</taxon>
        <taxon>Actinomycetes</taxon>
        <taxon>Pseudonocardiales</taxon>
        <taxon>Pseudonocardiaceae</taxon>
        <taxon>Amycolatopsis</taxon>
    </lineage>
</organism>
<dbReference type="InterPro" id="IPR003607">
    <property type="entry name" value="HD/PDEase_dom"/>
</dbReference>
<proteinExistence type="predicted"/>
<accession>A0A558AKA0</accession>
<reference evidence="2 3" key="1">
    <citation type="submission" date="2019-07" db="EMBL/GenBank/DDBJ databases">
        <title>New species of Amycolatopsis and Streptomyces.</title>
        <authorList>
            <person name="Duangmal K."/>
            <person name="Teo W.F.A."/>
            <person name="Lipun K."/>
        </authorList>
    </citation>
    <scope>NUCLEOTIDE SEQUENCE [LARGE SCALE GENOMIC DNA]</scope>
    <source>
        <strain evidence="2 3">JCM 30562</strain>
    </source>
</reference>
<evidence type="ECO:0000259" key="1">
    <source>
        <dbReference type="Pfam" id="PF01966"/>
    </source>
</evidence>
<dbReference type="Gene3D" id="1.10.3210.10">
    <property type="entry name" value="Hypothetical protein af1432"/>
    <property type="match status" value="1"/>
</dbReference>
<protein>
    <submittedName>
        <fullName evidence="2">HD domain-containing protein</fullName>
    </submittedName>
</protein>
<name>A0A558AKA0_9PSEU</name>
<dbReference type="EMBL" id="VJZA01000005">
    <property type="protein sequence ID" value="TVT24696.1"/>
    <property type="molecule type" value="Genomic_DNA"/>
</dbReference>
<feature type="domain" description="HD" evidence="1">
    <location>
        <begin position="22"/>
        <end position="93"/>
    </location>
</feature>
<dbReference type="OrthoDB" id="2989229at2"/>
<dbReference type="RefSeq" id="WP_144634153.1">
    <property type="nucleotide sequence ID" value="NZ_BNAX01000004.1"/>
</dbReference>
<dbReference type="CDD" id="cd00077">
    <property type="entry name" value="HDc"/>
    <property type="match status" value="1"/>
</dbReference>
<dbReference type="SUPFAM" id="SSF109604">
    <property type="entry name" value="HD-domain/PDEase-like"/>
    <property type="match status" value="1"/>
</dbReference>
<evidence type="ECO:0000313" key="2">
    <source>
        <dbReference type="EMBL" id="TVT24696.1"/>
    </source>
</evidence>
<keyword evidence="3" id="KW-1185">Reference proteome</keyword>
<dbReference type="Pfam" id="PF01966">
    <property type="entry name" value="HD"/>
    <property type="match status" value="1"/>
</dbReference>
<dbReference type="AlphaFoldDB" id="A0A558AKA0"/>
<evidence type="ECO:0000313" key="3">
    <source>
        <dbReference type="Proteomes" id="UP000318578"/>
    </source>
</evidence>
<dbReference type="InterPro" id="IPR006674">
    <property type="entry name" value="HD_domain"/>
</dbReference>
<comment type="caution">
    <text evidence="2">The sequence shown here is derived from an EMBL/GenBank/DDBJ whole genome shotgun (WGS) entry which is preliminary data.</text>
</comment>